<name>A0A1D1ZTF5_AUXPR</name>
<evidence type="ECO:0000313" key="5">
    <source>
        <dbReference type="EMBL" id="JAT70015.1"/>
    </source>
</evidence>
<proteinExistence type="predicted"/>
<dbReference type="InterPro" id="IPR000409">
    <property type="entry name" value="BEACH_dom"/>
</dbReference>
<gene>
    <name evidence="5" type="ORF">g.96381</name>
    <name evidence="6" type="ORF">g.96385</name>
</gene>
<dbReference type="PROSITE" id="PS51783">
    <property type="entry name" value="PH_BEACH"/>
    <property type="match status" value="1"/>
</dbReference>
<evidence type="ECO:0000256" key="2">
    <source>
        <dbReference type="SAM" id="MobiDB-lite"/>
    </source>
</evidence>
<dbReference type="InterPro" id="IPR011989">
    <property type="entry name" value="ARM-like"/>
</dbReference>
<dbReference type="Pfam" id="PF02138">
    <property type="entry name" value="Beach"/>
    <property type="match status" value="1"/>
</dbReference>
<feature type="compositionally biased region" description="Polar residues" evidence="2">
    <location>
        <begin position="1250"/>
        <end position="1261"/>
    </location>
</feature>
<dbReference type="Gene3D" id="2.30.29.30">
    <property type="entry name" value="Pleckstrin-homology domain (PH domain)/Phosphotyrosine-binding domain (PTB)"/>
    <property type="match status" value="1"/>
</dbReference>
<feature type="compositionally biased region" description="Gly residues" evidence="2">
    <location>
        <begin position="1072"/>
        <end position="1088"/>
    </location>
</feature>
<dbReference type="Gene3D" id="1.25.10.10">
    <property type="entry name" value="Leucine-rich Repeat Variant"/>
    <property type="match status" value="1"/>
</dbReference>
<dbReference type="InterPro" id="IPR011993">
    <property type="entry name" value="PH-like_dom_sf"/>
</dbReference>
<dbReference type="SUPFAM" id="SSF81837">
    <property type="entry name" value="BEACH domain"/>
    <property type="match status" value="1"/>
</dbReference>
<dbReference type="PANTHER" id="PTHR13743:SF123">
    <property type="entry name" value="PROTEIN FAN"/>
    <property type="match status" value="1"/>
</dbReference>
<feature type="domain" description="BEACH" evidence="3">
    <location>
        <begin position="289"/>
        <end position="594"/>
    </location>
</feature>
<dbReference type="CDD" id="cd06071">
    <property type="entry name" value="Beach"/>
    <property type="match status" value="1"/>
</dbReference>
<dbReference type="SUPFAM" id="SSF48371">
    <property type="entry name" value="ARM repeat"/>
    <property type="match status" value="1"/>
</dbReference>
<feature type="compositionally biased region" description="Low complexity" evidence="2">
    <location>
        <begin position="1263"/>
        <end position="1278"/>
    </location>
</feature>
<dbReference type="InterPro" id="IPR023362">
    <property type="entry name" value="PH-BEACH_dom"/>
</dbReference>
<keyword evidence="1" id="KW-0853">WD repeat</keyword>
<evidence type="ECO:0000313" key="6">
    <source>
        <dbReference type="EMBL" id="JAT71273.1"/>
    </source>
</evidence>
<evidence type="ECO:0008006" key="7">
    <source>
        <dbReference type="Google" id="ProtNLM"/>
    </source>
</evidence>
<protein>
    <recommendedName>
        <fullName evidence="7">BEACH domain-containing protein</fullName>
    </recommendedName>
</protein>
<feature type="region of interest" description="Disordered" evidence="2">
    <location>
        <begin position="986"/>
        <end position="1127"/>
    </location>
</feature>
<evidence type="ECO:0000259" key="4">
    <source>
        <dbReference type="PROSITE" id="PS51783"/>
    </source>
</evidence>
<dbReference type="InterPro" id="IPR050865">
    <property type="entry name" value="BEACH_Domain"/>
</dbReference>
<organism evidence="5">
    <name type="scientific">Auxenochlorella protothecoides</name>
    <name type="common">Green microalga</name>
    <name type="synonym">Chlorella protothecoides</name>
    <dbReference type="NCBI Taxonomy" id="3075"/>
    <lineage>
        <taxon>Eukaryota</taxon>
        <taxon>Viridiplantae</taxon>
        <taxon>Chlorophyta</taxon>
        <taxon>core chlorophytes</taxon>
        <taxon>Trebouxiophyceae</taxon>
        <taxon>Chlorellales</taxon>
        <taxon>Chlorellaceae</taxon>
        <taxon>Auxenochlorella</taxon>
    </lineage>
</organism>
<evidence type="ECO:0000259" key="3">
    <source>
        <dbReference type="PROSITE" id="PS50197"/>
    </source>
</evidence>
<feature type="compositionally biased region" description="Low complexity" evidence="2">
    <location>
        <begin position="857"/>
        <end position="866"/>
    </location>
</feature>
<dbReference type="EMBL" id="GDKF01007349">
    <property type="protein sequence ID" value="JAT71273.1"/>
    <property type="molecule type" value="Transcribed_RNA"/>
</dbReference>
<sequence length="1278" mass="134602">MSFHTRRLTKSGASGVFTDGGTDRFDPLLLAEGEYWFRDHSCNLWTPQRRRIPSQLKVCSQALYIVPRDEAEAILRIPLAAIDSLTELEGESTPTGEDLLAVAAGEHTRMQVGGRDAPYQRVRARARFDLSLVYVSTEEALPLLRELLALESRARGGDAAAARAAGAGLRDLIAAHEAGLPFNLGWLEEDGEEVAAEALAAAVTPLVETRGRVVVTQARLYFQPFNLAAQAPVQSHRLDRVTDVQRRAYRLADLGLELFLSGRESLYLAFDDPPSRARFQAALERQPALRPLRPRSLRRWQREWVAGRVSNFDYLMHLNREAGRSFNDLTQYPIFPWVLADYTSRELDLDDPAVFRDLAKPVGALNPARLADFTERHRELKKMTQPGTDSKGNPLPGLDMPPFMYGCHYSSPGYVVFYLLRADPKLMLRLQNGRFDAPDRLFWSMADSWKSVLTLPTDVKELTPEFYSNDPTFLVGREGQTFGKRANGQEVGPVVLPPWARDGQDFLHKMAQALESRHVSARLHKWINLVFGYKSRGQRAEEADNVFHYLTYDEIAERFLAREENDTLAAGLRMQMMEFGRTPRQLFHQRHPRRRLGGTPALLRCLCLARPPPPVLPTAPAAGRAPWLRGGSTRHLPPAPRAVFRLAARHGTVRDASLEWLEGTARTREPALLSLRATAGAELTVLVRGAREAEEAGGAGEDAATLERALRALRALAVAPVNHGYILDSGGAELAARALARAAAPGDDGDAAERRAAAALETLAALALGGAPPRAAALEPAALLRAAGFLASPARGVPAAAATAVASAARASPAARAFFLASTAALPRLVALVEVAADDGGLSPAASPAAPTPGTPRTPGAAHAATGEVGARSARADAARRASDALAALLRDDVHAPAALRGDALRALDALCALGSAGGVAPATAAAALEALGVLATLHTLRTAAARRGVLDLLAARAAGAPAGGPVLRAAAAALAAACTEPELLSLGPWGAERGDGGIEEGKEGGERGAGGVEERGQRGGVSAEQWRGREEPAQAADGRQGRPQLVEEGGTLSGDALEEPAVRTDHDVASGAGGGAMRGTVDAGGTGAARDVADGLVPAPKSSTLPAPDGDAPPPGPPPPSETLDPGLAVSLARALAAAAAAPDPEVQRHAAAALWHLAVRPAARRGLLRAAEGAAARALVALAAPPRPSRARDLARAALRACLPDAEVRPALEREAARAGRGAQAVLRGLEGEAGGGRGVEGAEPRSGSWTGAGPTQRQLAGVPDPGPDGVAVPGV</sequence>
<dbReference type="EMBL" id="GDKF01008607">
    <property type="protein sequence ID" value="JAT70015.1"/>
    <property type="molecule type" value="Transcribed_RNA"/>
</dbReference>
<dbReference type="AlphaFoldDB" id="A0A1D1ZTF5"/>
<feature type="domain" description="BEACH-type PH" evidence="4">
    <location>
        <begin position="189"/>
        <end position="284"/>
    </location>
</feature>
<feature type="region of interest" description="Disordered" evidence="2">
    <location>
        <begin position="1231"/>
        <end position="1278"/>
    </location>
</feature>
<accession>A0A1D1ZTF5</accession>
<dbReference type="InterPro" id="IPR036372">
    <property type="entry name" value="BEACH_dom_sf"/>
</dbReference>
<dbReference type="Pfam" id="PF25400">
    <property type="entry name" value="PH_FAN"/>
    <property type="match status" value="1"/>
</dbReference>
<dbReference type="SMART" id="SM01026">
    <property type="entry name" value="Beach"/>
    <property type="match status" value="1"/>
</dbReference>
<dbReference type="SUPFAM" id="SSF50729">
    <property type="entry name" value="PH domain-like"/>
    <property type="match status" value="1"/>
</dbReference>
<feature type="compositionally biased region" description="Pro residues" evidence="2">
    <location>
        <begin position="1112"/>
        <end position="1122"/>
    </location>
</feature>
<dbReference type="PROSITE" id="PS50197">
    <property type="entry name" value="BEACH"/>
    <property type="match status" value="1"/>
</dbReference>
<reference evidence="5" key="1">
    <citation type="submission" date="2015-08" db="EMBL/GenBank/DDBJ databases">
        <authorList>
            <person name="Babu N.S."/>
            <person name="Beckwith C.J."/>
            <person name="Beseler K.G."/>
            <person name="Brison A."/>
            <person name="Carone J.V."/>
            <person name="Caskin T.P."/>
            <person name="Diamond M."/>
            <person name="Durham M.E."/>
            <person name="Foxe J.M."/>
            <person name="Go M."/>
            <person name="Henderson B.A."/>
            <person name="Jones I.B."/>
            <person name="McGettigan J.A."/>
            <person name="Micheletti S.J."/>
            <person name="Nasrallah M.E."/>
            <person name="Ortiz D."/>
            <person name="Piller C.R."/>
            <person name="Privatt S.R."/>
            <person name="Schneider S.L."/>
            <person name="Sharp S."/>
            <person name="Smith T.C."/>
            <person name="Stanton J.D."/>
            <person name="Ullery H.E."/>
            <person name="Wilson R.J."/>
            <person name="Serrano M.G."/>
            <person name="Buck G."/>
            <person name="Lee V."/>
            <person name="Wang Y."/>
            <person name="Carvalho R."/>
            <person name="Voegtly L."/>
            <person name="Shi R."/>
            <person name="Duckworth R."/>
            <person name="Johnson A."/>
            <person name="Loviza R."/>
            <person name="Walstead R."/>
            <person name="Shah Z."/>
            <person name="Kiflezghi M."/>
            <person name="Wade K."/>
            <person name="Ball S.L."/>
            <person name="Bradley K.W."/>
            <person name="Asai D.J."/>
            <person name="Bowman C.A."/>
            <person name="Russell D.A."/>
            <person name="Pope W.H."/>
            <person name="Jacobs-Sera D."/>
            <person name="Hendrix R.W."/>
            <person name="Hatfull G.F."/>
        </authorList>
    </citation>
    <scope>NUCLEOTIDE SEQUENCE</scope>
</reference>
<dbReference type="Gene3D" id="1.10.1540.10">
    <property type="entry name" value="BEACH domain"/>
    <property type="match status" value="1"/>
</dbReference>
<dbReference type="PANTHER" id="PTHR13743">
    <property type="entry name" value="BEIGE/BEACH-RELATED"/>
    <property type="match status" value="1"/>
</dbReference>
<evidence type="ECO:0000256" key="1">
    <source>
        <dbReference type="ARBA" id="ARBA00022574"/>
    </source>
</evidence>
<feature type="compositionally biased region" description="Basic and acidic residues" evidence="2">
    <location>
        <begin position="993"/>
        <end position="1018"/>
    </location>
</feature>
<feature type="region of interest" description="Disordered" evidence="2">
    <location>
        <begin position="843"/>
        <end position="866"/>
    </location>
</feature>
<dbReference type="InterPro" id="IPR016024">
    <property type="entry name" value="ARM-type_fold"/>
</dbReference>
<dbReference type="InterPro" id="IPR057496">
    <property type="entry name" value="FAN-like_PH"/>
</dbReference>